<proteinExistence type="predicted"/>
<evidence type="ECO:0000313" key="2">
    <source>
        <dbReference type="EMBL" id="EDO60238.1"/>
    </source>
</evidence>
<dbReference type="HOGENOM" id="CLU_3060198_0_0_9"/>
<keyword evidence="1" id="KW-0812">Transmembrane</keyword>
<feature type="transmembrane region" description="Helical" evidence="1">
    <location>
        <begin position="6"/>
        <end position="26"/>
    </location>
</feature>
<gene>
    <name evidence="2" type="ORF">CLOLEP_03064</name>
</gene>
<accession>A7VWU1</accession>
<keyword evidence="1" id="KW-0472">Membrane</keyword>
<organism evidence="2 3">
    <name type="scientific">[Clostridium] leptum DSM 753</name>
    <dbReference type="NCBI Taxonomy" id="428125"/>
    <lineage>
        <taxon>Bacteria</taxon>
        <taxon>Bacillati</taxon>
        <taxon>Bacillota</taxon>
        <taxon>Clostridia</taxon>
        <taxon>Eubacteriales</taxon>
        <taxon>Oscillospiraceae</taxon>
        <taxon>Oscillospiraceae incertae sedis</taxon>
    </lineage>
</organism>
<dbReference type="Proteomes" id="UP000003490">
    <property type="component" value="Unassembled WGS sequence"/>
</dbReference>
<name>A7VWU1_9FIRM</name>
<dbReference type="EMBL" id="ABCB02000020">
    <property type="protein sequence ID" value="EDO60238.1"/>
    <property type="molecule type" value="Genomic_DNA"/>
</dbReference>
<protein>
    <submittedName>
        <fullName evidence="2">Uncharacterized protein</fullName>
    </submittedName>
</protein>
<evidence type="ECO:0000313" key="3">
    <source>
        <dbReference type="Proteomes" id="UP000003490"/>
    </source>
</evidence>
<reference evidence="2 3" key="2">
    <citation type="submission" date="2007-08" db="EMBL/GenBank/DDBJ databases">
        <authorList>
            <person name="Fulton L."/>
            <person name="Clifton S."/>
            <person name="Fulton B."/>
            <person name="Xu J."/>
            <person name="Minx P."/>
            <person name="Pepin K.H."/>
            <person name="Johnson M."/>
            <person name="Thiruvilangam P."/>
            <person name="Bhonagiri V."/>
            <person name="Nash W.E."/>
            <person name="Wang C."/>
            <person name="Mardis E.R."/>
            <person name="Wilson R.K."/>
        </authorList>
    </citation>
    <scope>NUCLEOTIDE SEQUENCE [LARGE SCALE GENOMIC DNA]</scope>
    <source>
        <strain evidence="2 3">DSM 753</strain>
    </source>
</reference>
<comment type="caution">
    <text evidence="2">The sequence shown here is derived from an EMBL/GenBank/DDBJ whole genome shotgun (WGS) entry which is preliminary data.</text>
</comment>
<keyword evidence="1" id="KW-1133">Transmembrane helix</keyword>
<sequence>MDAYRVPGSAFFFCLTACADIGYLFCQRFSSKKEIDIWNSKMKHPGFSLFYYD</sequence>
<evidence type="ECO:0000256" key="1">
    <source>
        <dbReference type="SAM" id="Phobius"/>
    </source>
</evidence>
<dbReference type="AlphaFoldDB" id="A7VWU1"/>
<reference evidence="2 3" key="1">
    <citation type="submission" date="2007-08" db="EMBL/GenBank/DDBJ databases">
        <title>Draft genome sequence of Clostridium leptum (DSM 753).</title>
        <authorList>
            <person name="Sudarsanam P."/>
            <person name="Ley R."/>
            <person name="Guruge J."/>
            <person name="Turnbaugh P.J."/>
            <person name="Mahowald M."/>
            <person name="Liep D."/>
            <person name="Gordon J."/>
        </authorList>
    </citation>
    <scope>NUCLEOTIDE SEQUENCE [LARGE SCALE GENOMIC DNA]</scope>
    <source>
        <strain evidence="2 3">DSM 753</strain>
    </source>
</reference>